<feature type="transmembrane region" description="Helical" evidence="5">
    <location>
        <begin position="153"/>
        <end position="174"/>
    </location>
</feature>
<keyword evidence="4 5" id="KW-0472">Membrane</keyword>
<dbReference type="Proteomes" id="UP001595859">
    <property type="component" value="Unassembled WGS sequence"/>
</dbReference>
<sequence length="189" mass="20661">MLVLAASHDDGVRELSVLSARLAYALMCLTLTWGVLVSTGWFDRLTGRHALRASHQVFATLTLAFAFVHGVSFLLLEQARTVADLVIPFRGVLRDTFGVLAFEGMLTASIAVGLKRWTSYWRWLWLHRLAYPAFVLGVLHAFFQALAKGTLSTVYLGGLTLLVPAVTVILLRLVPARTLEAAGLAEDGP</sequence>
<dbReference type="EMBL" id="JBHSIS010000007">
    <property type="protein sequence ID" value="MFC4855329.1"/>
    <property type="molecule type" value="Genomic_DNA"/>
</dbReference>
<feature type="domain" description="Ferric oxidoreductase" evidence="6">
    <location>
        <begin position="20"/>
        <end position="138"/>
    </location>
</feature>
<feature type="transmembrane region" description="Helical" evidence="5">
    <location>
        <begin position="129"/>
        <end position="147"/>
    </location>
</feature>
<keyword evidence="2 5" id="KW-0812">Transmembrane</keyword>
<evidence type="ECO:0000256" key="3">
    <source>
        <dbReference type="ARBA" id="ARBA00022989"/>
    </source>
</evidence>
<feature type="transmembrane region" description="Helical" evidence="5">
    <location>
        <begin position="57"/>
        <end position="76"/>
    </location>
</feature>
<dbReference type="Pfam" id="PF01794">
    <property type="entry name" value="Ferric_reduct"/>
    <property type="match status" value="1"/>
</dbReference>
<accession>A0ABV9S328</accession>
<evidence type="ECO:0000313" key="7">
    <source>
        <dbReference type="EMBL" id="MFC4855329.1"/>
    </source>
</evidence>
<evidence type="ECO:0000256" key="1">
    <source>
        <dbReference type="ARBA" id="ARBA00004141"/>
    </source>
</evidence>
<keyword evidence="8" id="KW-1185">Reference proteome</keyword>
<organism evidence="7 8">
    <name type="scientific">Actinophytocola glycyrrhizae</name>
    <dbReference type="NCBI Taxonomy" id="2044873"/>
    <lineage>
        <taxon>Bacteria</taxon>
        <taxon>Bacillati</taxon>
        <taxon>Actinomycetota</taxon>
        <taxon>Actinomycetes</taxon>
        <taxon>Pseudonocardiales</taxon>
        <taxon>Pseudonocardiaceae</taxon>
    </lineage>
</organism>
<protein>
    <submittedName>
        <fullName evidence="7">Ferric reductase-like transmembrane domain-containing protein</fullName>
    </submittedName>
</protein>
<evidence type="ECO:0000313" key="8">
    <source>
        <dbReference type="Proteomes" id="UP001595859"/>
    </source>
</evidence>
<evidence type="ECO:0000259" key="6">
    <source>
        <dbReference type="Pfam" id="PF01794"/>
    </source>
</evidence>
<proteinExistence type="predicted"/>
<gene>
    <name evidence="7" type="ORF">ACFPCV_17610</name>
</gene>
<feature type="transmembrane region" description="Helical" evidence="5">
    <location>
        <begin position="96"/>
        <end position="117"/>
    </location>
</feature>
<keyword evidence="3 5" id="KW-1133">Transmembrane helix</keyword>
<evidence type="ECO:0000256" key="2">
    <source>
        <dbReference type="ARBA" id="ARBA00022692"/>
    </source>
</evidence>
<name>A0ABV9S328_9PSEU</name>
<dbReference type="RefSeq" id="WP_378057278.1">
    <property type="nucleotide sequence ID" value="NZ_JBHSIS010000007.1"/>
</dbReference>
<evidence type="ECO:0000256" key="5">
    <source>
        <dbReference type="SAM" id="Phobius"/>
    </source>
</evidence>
<evidence type="ECO:0000256" key="4">
    <source>
        <dbReference type="ARBA" id="ARBA00023136"/>
    </source>
</evidence>
<comment type="subcellular location">
    <subcellularLocation>
        <location evidence="1">Membrane</location>
        <topology evidence="1">Multi-pass membrane protein</topology>
    </subcellularLocation>
</comment>
<dbReference type="InterPro" id="IPR013130">
    <property type="entry name" value="Fe3_Rdtase_TM_dom"/>
</dbReference>
<feature type="transmembrane region" description="Helical" evidence="5">
    <location>
        <begin position="22"/>
        <end position="45"/>
    </location>
</feature>
<reference evidence="8" key="1">
    <citation type="journal article" date="2019" name="Int. J. Syst. Evol. Microbiol.">
        <title>The Global Catalogue of Microorganisms (GCM) 10K type strain sequencing project: providing services to taxonomists for standard genome sequencing and annotation.</title>
        <authorList>
            <consortium name="The Broad Institute Genomics Platform"/>
            <consortium name="The Broad Institute Genome Sequencing Center for Infectious Disease"/>
            <person name="Wu L."/>
            <person name="Ma J."/>
        </authorList>
    </citation>
    <scope>NUCLEOTIDE SEQUENCE [LARGE SCALE GENOMIC DNA]</scope>
    <source>
        <strain evidence="8">ZS-22-S1</strain>
    </source>
</reference>
<comment type="caution">
    <text evidence="7">The sequence shown here is derived from an EMBL/GenBank/DDBJ whole genome shotgun (WGS) entry which is preliminary data.</text>
</comment>